<dbReference type="InterPro" id="IPR036179">
    <property type="entry name" value="Ig-like_dom_sf"/>
</dbReference>
<keyword evidence="5" id="KW-1185">Reference proteome</keyword>
<dbReference type="SUPFAM" id="SSF48726">
    <property type="entry name" value="Immunoglobulin"/>
    <property type="match status" value="1"/>
</dbReference>
<dbReference type="SUPFAM" id="SSF49265">
    <property type="entry name" value="Fibronectin type III"/>
    <property type="match status" value="1"/>
</dbReference>
<dbReference type="KEGG" id="aqu:100640046"/>
<dbReference type="Pfam" id="PF00047">
    <property type="entry name" value="ig"/>
    <property type="match status" value="1"/>
</dbReference>
<dbReference type="RefSeq" id="XP_019856462.1">
    <property type="nucleotide sequence ID" value="XM_020000903.1"/>
</dbReference>
<dbReference type="InterPro" id="IPR013783">
    <property type="entry name" value="Ig-like_fold"/>
</dbReference>
<dbReference type="Gene3D" id="3.10.100.10">
    <property type="entry name" value="Mannose-Binding Protein A, subunit A"/>
    <property type="match status" value="1"/>
</dbReference>
<proteinExistence type="predicted"/>
<dbReference type="Pfam" id="PF00041">
    <property type="entry name" value="fn3"/>
    <property type="match status" value="1"/>
</dbReference>
<dbReference type="AlphaFoldDB" id="A0AAN0JI63"/>
<evidence type="ECO:0000313" key="4">
    <source>
        <dbReference type="EnsemblMetazoa" id="XP_019856462.1"/>
    </source>
</evidence>
<feature type="chain" id="PRO_5042833506" description="Fibronectin type-III domain-containing protein" evidence="1">
    <location>
        <begin position="22"/>
        <end position="391"/>
    </location>
</feature>
<dbReference type="InterPro" id="IPR007110">
    <property type="entry name" value="Ig-like_dom"/>
</dbReference>
<feature type="signal peptide" evidence="1">
    <location>
        <begin position="1"/>
        <end position="21"/>
    </location>
</feature>
<reference evidence="5" key="1">
    <citation type="journal article" date="2010" name="Nature">
        <title>The Amphimedon queenslandica genome and the evolution of animal complexity.</title>
        <authorList>
            <person name="Srivastava M."/>
            <person name="Simakov O."/>
            <person name="Chapman J."/>
            <person name="Fahey B."/>
            <person name="Gauthier M.E."/>
            <person name="Mitros T."/>
            <person name="Richards G.S."/>
            <person name="Conaco C."/>
            <person name="Dacre M."/>
            <person name="Hellsten U."/>
            <person name="Larroux C."/>
            <person name="Putnam N.H."/>
            <person name="Stanke M."/>
            <person name="Adamska M."/>
            <person name="Darling A."/>
            <person name="Degnan S.M."/>
            <person name="Oakley T.H."/>
            <person name="Plachetzki D.C."/>
            <person name="Zhai Y."/>
            <person name="Adamski M."/>
            <person name="Calcino A."/>
            <person name="Cummins S.F."/>
            <person name="Goodstein D.M."/>
            <person name="Harris C."/>
            <person name="Jackson D.J."/>
            <person name="Leys S.P."/>
            <person name="Shu S."/>
            <person name="Woodcroft B.J."/>
            <person name="Vervoort M."/>
            <person name="Kosik K.S."/>
            <person name="Manning G."/>
            <person name="Degnan B.M."/>
            <person name="Rokhsar D.S."/>
        </authorList>
    </citation>
    <scope>NUCLEOTIDE SEQUENCE [LARGE SCALE GENOMIC DNA]</scope>
</reference>
<keyword evidence="1" id="KW-0732">Signal</keyword>
<name>A0AAN0JI63_AMPQE</name>
<organism evidence="4 5">
    <name type="scientific">Amphimedon queenslandica</name>
    <name type="common">Sponge</name>
    <dbReference type="NCBI Taxonomy" id="400682"/>
    <lineage>
        <taxon>Eukaryota</taxon>
        <taxon>Metazoa</taxon>
        <taxon>Porifera</taxon>
        <taxon>Demospongiae</taxon>
        <taxon>Heteroscleromorpha</taxon>
        <taxon>Haplosclerida</taxon>
        <taxon>Niphatidae</taxon>
        <taxon>Amphimedon</taxon>
    </lineage>
</organism>
<dbReference type="CDD" id="cd00063">
    <property type="entry name" value="FN3"/>
    <property type="match status" value="1"/>
</dbReference>
<dbReference type="GeneID" id="100640046"/>
<dbReference type="InterPro" id="IPR016187">
    <property type="entry name" value="CTDL_fold"/>
</dbReference>
<dbReference type="PROSITE" id="PS50853">
    <property type="entry name" value="FN3"/>
    <property type="match status" value="1"/>
</dbReference>
<dbReference type="InterPro" id="IPR003961">
    <property type="entry name" value="FN3_dom"/>
</dbReference>
<dbReference type="Pfam" id="PF00059">
    <property type="entry name" value="Lectin_C"/>
    <property type="match status" value="1"/>
</dbReference>
<evidence type="ECO:0000256" key="1">
    <source>
        <dbReference type="SAM" id="SignalP"/>
    </source>
</evidence>
<dbReference type="Proteomes" id="UP000007879">
    <property type="component" value="Unassembled WGS sequence"/>
</dbReference>
<feature type="domain" description="Fibronectin type-III" evidence="3">
    <location>
        <begin position="266"/>
        <end position="369"/>
    </location>
</feature>
<dbReference type="InterPro" id="IPR036116">
    <property type="entry name" value="FN3_sf"/>
</dbReference>
<protein>
    <recommendedName>
        <fullName evidence="6">Fibronectin type-III domain-containing protein</fullName>
    </recommendedName>
</protein>
<accession>A0AAN0JI63</accession>
<evidence type="ECO:0008006" key="6">
    <source>
        <dbReference type="Google" id="ProtNLM"/>
    </source>
</evidence>
<dbReference type="InterPro" id="IPR001304">
    <property type="entry name" value="C-type_lectin-like"/>
</dbReference>
<dbReference type="PROSITE" id="PS50835">
    <property type="entry name" value="IG_LIKE"/>
    <property type="match status" value="1"/>
</dbReference>
<reference evidence="4" key="2">
    <citation type="submission" date="2024-06" db="UniProtKB">
        <authorList>
            <consortium name="EnsemblMetazoa"/>
        </authorList>
    </citation>
    <scope>IDENTIFICATION</scope>
</reference>
<dbReference type="SUPFAM" id="SSF56436">
    <property type="entry name" value="C-type lectin-like"/>
    <property type="match status" value="1"/>
</dbReference>
<dbReference type="SMART" id="SM00060">
    <property type="entry name" value="FN3"/>
    <property type="match status" value="1"/>
</dbReference>
<evidence type="ECO:0000259" key="3">
    <source>
        <dbReference type="PROSITE" id="PS50853"/>
    </source>
</evidence>
<evidence type="ECO:0000313" key="5">
    <source>
        <dbReference type="Proteomes" id="UP000007879"/>
    </source>
</evidence>
<dbReference type="Gene3D" id="2.60.40.10">
    <property type="entry name" value="Immunoglobulins"/>
    <property type="match status" value="2"/>
</dbReference>
<dbReference type="EnsemblMetazoa" id="XM_020000903.1">
    <property type="protein sequence ID" value="XP_019856462.1"/>
    <property type="gene ID" value="LOC100640046"/>
</dbReference>
<evidence type="ECO:0000259" key="2">
    <source>
        <dbReference type="PROSITE" id="PS50835"/>
    </source>
</evidence>
<feature type="domain" description="Ig-like" evidence="2">
    <location>
        <begin position="156"/>
        <end position="246"/>
    </location>
</feature>
<dbReference type="InterPro" id="IPR016186">
    <property type="entry name" value="C-type_lectin-like/link_sf"/>
</dbReference>
<dbReference type="SMART" id="SM00034">
    <property type="entry name" value="CLECT"/>
    <property type="match status" value="1"/>
</dbReference>
<sequence>MALRSYLFVSTLLFSLGLSHAQLCPSDTFTYSESNCLSLTTSSTPSYDNASASCATDGASLVLISSEGELFAARGYTRSLGVRDGRYWIGYQYSSSNLVDVNGNPAPSIVVSAVEEGGPAPATGVCVALTQNEALVRVLCNESLDGYICQFTINVPLVVSVSFNNSVIDPSIPITQPLGTSFILSCSFNNTTSRSTVQWTLNGAALPEDLIDTNGDMSETTLNVTRFLSEGVYRCQVNNANGRSVGQDIQIYASLEDTFFVPDPLSPNGIVAFPYTQSSILIQWFQPQVSYVSSPLLLRYTLYYTRNRDTDIGDRPVRTNLTTSPSGMGSYVLTGLDVGTEYYLTMSATNRAGTGQVLDSVLIVRTFGTDEVEEVEGVGDKLILIEPLRTP</sequence>
<dbReference type="InterPro" id="IPR013151">
    <property type="entry name" value="Immunoglobulin_dom"/>
</dbReference>